<sequence>MKINKNVIESQNFIRFLENEKNNIIYLKYVCEPSEKNAIELNEAYKKFERQLMVRAYLKKAIYYEAKRFDQKVRSKEQINISIDKNLDDGTTLRDFLIDEKNIRTYEEMWDTKLEEIFENIRLHHAINNLTCKQKKILYLLYIKELSEKDAASQLGVTQQAISKVHRTAINKLREVMK</sequence>
<gene>
    <name evidence="2" type="ORF">JV16_02901</name>
</gene>
<dbReference type="Pfam" id="PF04545">
    <property type="entry name" value="Sigma70_r4"/>
    <property type="match status" value="1"/>
</dbReference>
<reference evidence="2 3" key="1">
    <citation type="submission" date="2015-01" db="EMBL/GenBank/DDBJ databases">
        <title>Genome sequence of Anoxybacillus ayderensis strain AB04.</title>
        <authorList>
            <person name="Belduz A.O."/>
            <person name="Canakci S."/>
            <person name="Chan K.-G."/>
            <person name="Kahar U.M."/>
            <person name="Yaakob A.S."/>
            <person name="Chan C.S."/>
            <person name="Goh K.M."/>
        </authorList>
    </citation>
    <scope>NUCLEOTIDE SEQUENCE [LARGE SCALE GENOMIC DNA]</scope>
    <source>
        <strain evidence="2 3">AB04</strain>
    </source>
</reference>
<evidence type="ECO:0000313" key="3">
    <source>
        <dbReference type="Proteomes" id="UP000032047"/>
    </source>
</evidence>
<dbReference type="AlphaFoldDB" id="A0A0D0HQ25"/>
<accession>A0A0D0HQ25</accession>
<dbReference type="InterPro" id="IPR007630">
    <property type="entry name" value="RNA_pol_sigma70_r4"/>
</dbReference>
<dbReference type="RefSeq" id="WP_042536412.1">
    <property type="nucleotide sequence ID" value="NZ_JXTG01000034.1"/>
</dbReference>
<dbReference type="Gene3D" id="1.20.140.160">
    <property type="match status" value="1"/>
</dbReference>
<evidence type="ECO:0000313" key="2">
    <source>
        <dbReference type="EMBL" id="KIP19943.1"/>
    </source>
</evidence>
<dbReference type="SUPFAM" id="SSF88659">
    <property type="entry name" value="Sigma3 and sigma4 domains of RNA polymerase sigma factors"/>
    <property type="match status" value="1"/>
</dbReference>
<dbReference type="InterPro" id="IPR014284">
    <property type="entry name" value="RNA_pol_sigma-70_dom"/>
</dbReference>
<dbReference type="GO" id="GO:0003700">
    <property type="term" value="F:DNA-binding transcription factor activity"/>
    <property type="evidence" value="ECO:0007669"/>
    <property type="project" value="InterPro"/>
</dbReference>
<dbReference type="InterPro" id="IPR013324">
    <property type="entry name" value="RNA_pol_sigma_r3/r4-like"/>
</dbReference>
<feature type="domain" description="RNA polymerase sigma-70 region 4" evidence="1">
    <location>
        <begin position="126"/>
        <end position="175"/>
    </location>
</feature>
<evidence type="ECO:0000259" key="1">
    <source>
        <dbReference type="Pfam" id="PF04545"/>
    </source>
</evidence>
<dbReference type="Proteomes" id="UP000032047">
    <property type="component" value="Unassembled WGS sequence"/>
</dbReference>
<keyword evidence="3" id="KW-1185">Reference proteome</keyword>
<dbReference type="NCBIfam" id="TIGR02937">
    <property type="entry name" value="sigma70-ECF"/>
    <property type="match status" value="1"/>
</dbReference>
<organism evidence="2 3">
    <name type="scientific">Anoxybacillus ayderensis</name>
    <dbReference type="NCBI Taxonomy" id="265546"/>
    <lineage>
        <taxon>Bacteria</taxon>
        <taxon>Bacillati</taxon>
        <taxon>Bacillota</taxon>
        <taxon>Bacilli</taxon>
        <taxon>Bacillales</taxon>
        <taxon>Anoxybacillaceae</taxon>
        <taxon>Anoxybacillus</taxon>
    </lineage>
</organism>
<name>A0A0D0HQ25_9BACL</name>
<dbReference type="CDD" id="cd06171">
    <property type="entry name" value="Sigma70_r4"/>
    <property type="match status" value="1"/>
</dbReference>
<dbReference type="GO" id="GO:0006352">
    <property type="term" value="P:DNA-templated transcription initiation"/>
    <property type="evidence" value="ECO:0007669"/>
    <property type="project" value="InterPro"/>
</dbReference>
<proteinExistence type="predicted"/>
<dbReference type="EMBL" id="JXTG01000034">
    <property type="protein sequence ID" value="KIP19943.1"/>
    <property type="molecule type" value="Genomic_DNA"/>
</dbReference>
<protein>
    <submittedName>
        <fullName evidence="2">RNA polymerase sigma factor sigO</fullName>
    </submittedName>
</protein>
<comment type="caution">
    <text evidence="2">The sequence shown here is derived from an EMBL/GenBank/DDBJ whole genome shotgun (WGS) entry which is preliminary data.</text>
</comment>